<keyword evidence="1" id="KW-0812">Transmembrane</keyword>
<name>A0A7J3VSL4_CALS0</name>
<proteinExistence type="predicted"/>
<organism evidence="2">
    <name type="scientific">Caldiarchaeum subterraneum</name>
    <dbReference type="NCBI Taxonomy" id="311458"/>
    <lineage>
        <taxon>Archaea</taxon>
        <taxon>Nitrososphaerota</taxon>
        <taxon>Candidatus Caldarchaeales</taxon>
        <taxon>Candidatus Caldarchaeaceae</taxon>
        <taxon>Candidatus Caldarchaeum</taxon>
    </lineage>
</organism>
<dbReference type="AlphaFoldDB" id="A0A7J3VSL4"/>
<evidence type="ECO:0000313" key="2">
    <source>
        <dbReference type="EMBL" id="HHM44030.1"/>
    </source>
</evidence>
<sequence>MPSYAVTAAVVTIVAVVLVLVAGSLGYNLLSPHARSVSMSIASAELVRAYGERYILNVSILNKGSEPFTVGSVTLTGEWEPSCSLTHIRGSTTVKPSETVEMTYVCTSVRLGAKYSLTARAVEGASASAVVTAVG</sequence>
<keyword evidence="1" id="KW-1133">Transmembrane helix</keyword>
<evidence type="ECO:0000256" key="1">
    <source>
        <dbReference type="SAM" id="Phobius"/>
    </source>
</evidence>
<keyword evidence="1" id="KW-0472">Membrane</keyword>
<reference evidence="2" key="1">
    <citation type="journal article" date="2020" name="mSystems">
        <title>Genome- and Community-Level Interaction Insights into Carbon Utilization and Element Cycling Functions of Hydrothermarchaeota in Hydrothermal Sediment.</title>
        <authorList>
            <person name="Zhou Z."/>
            <person name="Liu Y."/>
            <person name="Xu W."/>
            <person name="Pan J."/>
            <person name="Luo Z.H."/>
            <person name="Li M."/>
        </authorList>
    </citation>
    <scope>NUCLEOTIDE SEQUENCE [LARGE SCALE GENOMIC DNA]</scope>
    <source>
        <strain evidence="2">SpSt-1074</strain>
    </source>
</reference>
<comment type="caution">
    <text evidence="2">The sequence shown here is derived from an EMBL/GenBank/DDBJ whole genome shotgun (WGS) entry which is preliminary data.</text>
</comment>
<dbReference type="EMBL" id="DRXH01000064">
    <property type="protein sequence ID" value="HHM44030.1"/>
    <property type="molecule type" value="Genomic_DNA"/>
</dbReference>
<feature type="transmembrane region" description="Helical" evidence="1">
    <location>
        <begin position="6"/>
        <end position="30"/>
    </location>
</feature>
<protein>
    <submittedName>
        <fullName evidence="2">Uncharacterized protein</fullName>
    </submittedName>
</protein>
<accession>A0A7J3VSL4</accession>
<gene>
    <name evidence="2" type="ORF">ENM31_01855</name>
</gene>